<evidence type="ECO:0000313" key="3">
    <source>
        <dbReference type="Proteomes" id="UP000655443"/>
    </source>
</evidence>
<reference evidence="2" key="2">
    <citation type="submission" date="2020-09" db="EMBL/GenBank/DDBJ databases">
        <authorList>
            <person name="Sun Q."/>
            <person name="Ohkuma M."/>
        </authorList>
    </citation>
    <scope>NUCLEOTIDE SEQUENCE</scope>
    <source>
        <strain evidence="2">JCM 4714</strain>
    </source>
</reference>
<dbReference type="Proteomes" id="UP000655443">
    <property type="component" value="Unassembled WGS sequence"/>
</dbReference>
<comment type="caution">
    <text evidence="2">The sequence shown here is derived from an EMBL/GenBank/DDBJ whole genome shotgun (WGS) entry which is preliminary data.</text>
</comment>
<accession>A0A918YQP6</accession>
<proteinExistence type="predicted"/>
<evidence type="ECO:0000313" key="2">
    <source>
        <dbReference type="EMBL" id="GHE12960.1"/>
    </source>
</evidence>
<evidence type="ECO:0000256" key="1">
    <source>
        <dbReference type="SAM" id="MobiDB-lite"/>
    </source>
</evidence>
<protein>
    <submittedName>
        <fullName evidence="2">Uncharacterized protein</fullName>
    </submittedName>
</protein>
<dbReference type="AlphaFoldDB" id="A0A918YQP6"/>
<keyword evidence="3" id="KW-1185">Reference proteome</keyword>
<dbReference type="EMBL" id="BMVG01000037">
    <property type="protein sequence ID" value="GHE12960.1"/>
    <property type="molecule type" value="Genomic_DNA"/>
</dbReference>
<organism evidence="2 3">
    <name type="scientific">Streptomyces alanosinicus</name>
    <dbReference type="NCBI Taxonomy" id="68171"/>
    <lineage>
        <taxon>Bacteria</taxon>
        <taxon>Bacillati</taxon>
        <taxon>Actinomycetota</taxon>
        <taxon>Actinomycetes</taxon>
        <taxon>Kitasatosporales</taxon>
        <taxon>Streptomycetaceae</taxon>
        <taxon>Streptomyces</taxon>
    </lineage>
</organism>
<name>A0A918YQP6_9ACTN</name>
<feature type="region of interest" description="Disordered" evidence="1">
    <location>
        <begin position="41"/>
        <end position="61"/>
    </location>
</feature>
<sequence>MASLHPAVRLLLHARGDDETGPTQQLGRAVERPILRVRAAPPSASGTLSRIAPGYDCPVSR</sequence>
<reference evidence="2" key="1">
    <citation type="journal article" date="2014" name="Int. J. Syst. Evol. Microbiol.">
        <title>Complete genome sequence of Corynebacterium casei LMG S-19264T (=DSM 44701T), isolated from a smear-ripened cheese.</title>
        <authorList>
            <consortium name="US DOE Joint Genome Institute (JGI-PGF)"/>
            <person name="Walter F."/>
            <person name="Albersmeier A."/>
            <person name="Kalinowski J."/>
            <person name="Ruckert C."/>
        </authorList>
    </citation>
    <scope>NUCLEOTIDE SEQUENCE</scope>
    <source>
        <strain evidence="2">JCM 4714</strain>
    </source>
</reference>
<gene>
    <name evidence="2" type="ORF">GCM10010339_78350</name>
</gene>